<protein>
    <submittedName>
        <fullName evidence="1">Uncharacterized protein</fullName>
    </submittedName>
</protein>
<reference evidence="1 2" key="1">
    <citation type="submission" date="2017-03" db="EMBL/GenBank/DDBJ databases">
        <title>Complete genome sequence of Candidatus 'Thiodictyon syntrophicum' sp. nov. strain Cad16T, a photolithoautotroph purple sulfur bacterium isolated from an alpine meromictic lake.</title>
        <authorList>
            <person name="Luedin S.M."/>
            <person name="Pothier J.F."/>
            <person name="Danza F."/>
            <person name="Storelli N."/>
            <person name="Wittwer M."/>
            <person name="Tonolla M."/>
        </authorList>
    </citation>
    <scope>NUCLEOTIDE SEQUENCE [LARGE SCALE GENOMIC DNA]</scope>
    <source>
        <strain evidence="1 2">Cad16T</strain>
    </source>
</reference>
<proteinExistence type="predicted"/>
<dbReference type="Proteomes" id="UP000232638">
    <property type="component" value="Chromosome"/>
</dbReference>
<gene>
    <name evidence="1" type="ORF">THSYN_10750</name>
</gene>
<dbReference type="KEGG" id="tsy:THSYN_10750"/>
<evidence type="ECO:0000313" key="2">
    <source>
        <dbReference type="Proteomes" id="UP000232638"/>
    </source>
</evidence>
<dbReference type="OrthoDB" id="531708at2"/>
<sequence>MQFTLQIPDDLAAQLRPRRQRLPHILSLGLRELDAQGAAGFSGLADVLELLASLPTPEQIMALRPSQPLQTQIDHLLERSREGGLTDEEEQQWRNYQYIEHLVRKSKIRAAQQLRQA</sequence>
<dbReference type="RefSeq" id="WP_100919158.1">
    <property type="nucleotide sequence ID" value="NZ_CP020370.1"/>
</dbReference>
<name>A0A2K8U751_9GAMM</name>
<organism evidence="1 2">
    <name type="scientific">Candidatus Thiodictyon syntrophicum</name>
    <dbReference type="NCBI Taxonomy" id="1166950"/>
    <lineage>
        <taxon>Bacteria</taxon>
        <taxon>Pseudomonadati</taxon>
        <taxon>Pseudomonadota</taxon>
        <taxon>Gammaproteobacteria</taxon>
        <taxon>Chromatiales</taxon>
        <taxon>Chromatiaceae</taxon>
        <taxon>Thiodictyon</taxon>
    </lineage>
</organism>
<evidence type="ECO:0000313" key="1">
    <source>
        <dbReference type="EMBL" id="AUB81384.1"/>
    </source>
</evidence>
<accession>A0A2K8U751</accession>
<dbReference type="EMBL" id="CP020370">
    <property type="protein sequence ID" value="AUB81384.1"/>
    <property type="molecule type" value="Genomic_DNA"/>
</dbReference>
<dbReference type="AlphaFoldDB" id="A0A2K8U751"/>
<keyword evidence="2" id="KW-1185">Reference proteome</keyword>